<evidence type="ECO:0000313" key="2">
    <source>
        <dbReference type="Proteomes" id="UP000317371"/>
    </source>
</evidence>
<organism evidence="1 2">
    <name type="scientific">Litorilinea aerophila</name>
    <dbReference type="NCBI Taxonomy" id="1204385"/>
    <lineage>
        <taxon>Bacteria</taxon>
        <taxon>Bacillati</taxon>
        <taxon>Chloroflexota</taxon>
        <taxon>Caldilineae</taxon>
        <taxon>Caldilineales</taxon>
        <taxon>Caldilineaceae</taxon>
        <taxon>Litorilinea</taxon>
    </lineage>
</organism>
<dbReference type="InParanoid" id="A0A540VFJ2"/>
<dbReference type="PANTHER" id="PTHR39550:SF1">
    <property type="entry name" value="SLL0658 PROTEIN"/>
    <property type="match status" value="1"/>
</dbReference>
<sequence>MIVVSDASILINLARIGELDLLQKLYGQITIPDAVWQEVVVDGGDQPGAEDIRTAIWIRRMAITNRHLVQALRQDLDPGESEAIALALEIGADLLLMDERLGRESARYFDLRYIGLVGALVEAKHRGIITKIRPYLDALRDRAGFRLSTALYERVLRDQGEG</sequence>
<dbReference type="EMBL" id="VIGC01000013">
    <property type="protein sequence ID" value="TQE95546.1"/>
    <property type="molecule type" value="Genomic_DNA"/>
</dbReference>
<accession>A0A540VFJ2</accession>
<dbReference type="Proteomes" id="UP000317371">
    <property type="component" value="Unassembled WGS sequence"/>
</dbReference>
<dbReference type="InterPro" id="IPR021799">
    <property type="entry name" value="PIN-like_prokaryotic"/>
</dbReference>
<keyword evidence="2" id="KW-1185">Reference proteome</keyword>
<name>A0A540VFJ2_9CHLR</name>
<dbReference type="AlphaFoldDB" id="A0A540VFJ2"/>
<evidence type="ECO:0000313" key="1">
    <source>
        <dbReference type="EMBL" id="TQE95546.1"/>
    </source>
</evidence>
<reference evidence="1 2" key="1">
    <citation type="submission" date="2019-06" db="EMBL/GenBank/DDBJ databases">
        <title>Genome sequence of Litorilinea aerophila BAA-2444.</title>
        <authorList>
            <person name="Maclea K.S."/>
            <person name="Maurais E.G."/>
            <person name="Iannazzi L.C."/>
        </authorList>
    </citation>
    <scope>NUCLEOTIDE SEQUENCE [LARGE SCALE GENOMIC DNA]</scope>
    <source>
        <strain evidence="1 2">ATCC BAA-2444</strain>
    </source>
</reference>
<proteinExistence type="predicted"/>
<dbReference type="RefSeq" id="WP_141610365.1">
    <property type="nucleotide sequence ID" value="NZ_VIGC02000013.1"/>
</dbReference>
<protein>
    <submittedName>
        <fullName evidence="1">DUF3368 domain-containing protein</fullName>
    </submittedName>
</protein>
<dbReference type="OrthoDB" id="164742at2"/>
<gene>
    <name evidence="1" type="ORF">FKZ61_11955</name>
</gene>
<dbReference type="Pfam" id="PF11848">
    <property type="entry name" value="DUF3368"/>
    <property type="match status" value="1"/>
</dbReference>
<dbReference type="PANTHER" id="PTHR39550">
    <property type="entry name" value="SLL0658 PROTEIN"/>
    <property type="match status" value="1"/>
</dbReference>
<comment type="caution">
    <text evidence="1">The sequence shown here is derived from an EMBL/GenBank/DDBJ whole genome shotgun (WGS) entry which is preliminary data.</text>
</comment>